<feature type="signal peptide" evidence="2">
    <location>
        <begin position="1"/>
        <end position="25"/>
    </location>
</feature>
<dbReference type="Gene3D" id="3.90.1720.10">
    <property type="entry name" value="endopeptidase domain like (from Nostoc punctiforme)"/>
    <property type="match status" value="1"/>
</dbReference>
<dbReference type="InterPro" id="IPR038765">
    <property type="entry name" value="Papain-like_cys_pep_sf"/>
</dbReference>
<dbReference type="RefSeq" id="WP_108534742.1">
    <property type="nucleotide sequence ID" value="NZ_PYHP01000095.1"/>
</dbReference>
<evidence type="ECO:0000313" key="4">
    <source>
        <dbReference type="Proteomes" id="UP000244184"/>
    </source>
</evidence>
<feature type="region of interest" description="Disordered" evidence="1">
    <location>
        <begin position="34"/>
        <end position="57"/>
    </location>
</feature>
<feature type="chain" id="PRO_5015642526" evidence="2">
    <location>
        <begin position="26"/>
        <end position="279"/>
    </location>
</feature>
<comment type="caution">
    <text evidence="3">The sequence shown here is derived from an EMBL/GenBank/DDBJ whole genome shotgun (WGS) entry which is preliminary data.</text>
</comment>
<dbReference type="SUPFAM" id="SSF54001">
    <property type="entry name" value="Cysteine proteinases"/>
    <property type="match status" value="1"/>
</dbReference>
<dbReference type="AlphaFoldDB" id="A0A2T6FTF7"/>
<evidence type="ECO:0000256" key="2">
    <source>
        <dbReference type="SAM" id="SignalP"/>
    </source>
</evidence>
<organism evidence="3 4">
    <name type="scientific">Paenibacillus elgii</name>
    <dbReference type="NCBI Taxonomy" id="189691"/>
    <lineage>
        <taxon>Bacteria</taxon>
        <taxon>Bacillati</taxon>
        <taxon>Bacillota</taxon>
        <taxon>Bacilli</taxon>
        <taxon>Bacillales</taxon>
        <taxon>Paenibacillaceae</taxon>
        <taxon>Paenibacillus</taxon>
    </lineage>
</organism>
<proteinExistence type="predicted"/>
<protein>
    <submittedName>
        <fullName evidence="3">Uncharacterized protein</fullName>
    </submittedName>
</protein>
<accession>A0A2T6FTF7</accession>
<evidence type="ECO:0000256" key="1">
    <source>
        <dbReference type="SAM" id="MobiDB-lite"/>
    </source>
</evidence>
<sequence length="279" mass="31262">MLKKFIEATLACTMIFALFTSLALAETYNEEPQENLIMEQQSPKTSRLSPENEGEDVPIVLSPGRTLEEAKQFIKEADRQSRKAILNKDEKKLLQQLQEAEKQAKRDSRGFAAEPAGISGNAFSGADTRHGGILLGYDAGNAKAWCAYSISGYCHAGIWNNNLYRGSVSDRAIRTANTDEGVKYENAEYWQHFQEVREMKVILASAADENYAVAMSNTYSGPYSIASTKYSNDQWYCSKVVWRAYWDASRYDIDGDGGLLVAPGDIRWSPRTSSVKVWY</sequence>
<dbReference type="EMBL" id="PYHP01000095">
    <property type="protein sequence ID" value="PUA35185.1"/>
    <property type="molecule type" value="Genomic_DNA"/>
</dbReference>
<reference evidence="3 4" key="1">
    <citation type="submission" date="2018-03" db="EMBL/GenBank/DDBJ databases">
        <title>Genome sequence of Paenibacillus elgii strain AC13 an antimicrobial compound producing bacteria.</title>
        <authorList>
            <person name="Kurokawa A.S."/>
            <person name="Araujo J.F."/>
            <person name="Costa R.A."/>
            <person name="Ortega D.B."/>
            <person name="Pires A.S."/>
            <person name="Pappas G.J.Jr."/>
            <person name="Franco O.L."/>
            <person name="Barreto C."/>
            <person name="Magalhaes B.S."/>
            <person name="Kruger R.H."/>
        </authorList>
    </citation>
    <scope>NUCLEOTIDE SEQUENCE [LARGE SCALE GENOMIC DNA]</scope>
    <source>
        <strain evidence="3 4">AC13</strain>
    </source>
</reference>
<gene>
    <name evidence="3" type="ORF">C8Z91_31750</name>
</gene>
<dbReference type="Proteomes" id="UP000244184">
    <property type="component" value="Unassembled WGS sequence"/>
</dbReference>
<feature type="compositionally biased region" description="Polar residues" evidence="1">
    <location>
        <begin position="38"/>
        <end position="49"/>
    </location>
</feature>
<name>A0A2T6FTF7_9BACL</name>
<evidence type="ECO:0000313" key="3">
    <source>
        <dbReference type="EMBL" id="PUA35185.1"/>
    </source>
</evidence>
<keyword evidence="2" id="KW-0732">Signal</keyword>